<feature type="region of interest" description="Disordered" evidence="1">
    <location>
        <begin position="26"/>
        <end position="98"/>
    </location>
</feature>
<accession>A0AAE1LQ72</accession>
<feature type="region of interest" description="Disordered" evidence="1">
    <location>
        <begin position="225"/>
        <end position="261"/>
    </location>
</feature>
<proteinExistence type="predicted"/>
<dbReference type="Proteomes" id="UP001219518">
    <property type="component" value="Unassembled WGS sequence"/>
</dbReference>
<comment type="caution">
    <text evidence="2">The sequence shown here is derived from an EMBL/GenBank/DDBJ whole genome shotgun (WGS) entry which is preliminary data.</text>
</comment>
<dbReference type="AlphaFoldDB" id="A0AAE1LQ72"/>
<gene>
    <name evidence="2" type="ORF">KUF71_014594</name>
</gene>
<name>A0AAE1LQ72_9NEOP</name>
<keyword evidence="3" id="KW-1185">Reference proteome</keyword>
<reference evidence="2" key="2">
    <citation type="journal article" date="2023" name="BMC Genomics">
        <title>Pest status, molecular evolution, and epigenetic factors derived from the genome assembly of Frankliniella fusca, a thysanopteran phytovirus vector.</title>
        <authorList>
            <person name="Catto M.A."/>
            <person name="Labadie P.E."/>
            <person name="Jacobson A.L."/>
            <person name="Kennedy G.G."/>
            <person name="Srinivasan R."/>
            <person name="Hunt B.G."/>
        </authorList>
    </citation>
    <scope>NUCLEOTIDE SEQUENCE</scope>
    <source>
        <strain evidence="2">PL_HMW_Pooled</strain>
    </source>
</reference>
<evidence type="ECO:0000256" key="1">
    <source>
        <dbReference type="SAM" id="MobiDB-lite"/>
    </source>
</evidence>
<feature type="compositionally biased region" description="Basic and acidic residues" evidence="1">
    <location>
        <begin position="88"/>
        <end position="98"/>
    </location>
</feature>
<sequence>FHRDFGRFHPDFRGFAHRISRVVAPSSQGLQEAGESGMGQGLQEEAGKGGTGQGLQEEAGEGGTGQQEDPGAERTQGARALTTAGRTQIERPGLDDKERRQGGRWCFVYSTRAEATHTLETEKLRRVRHVKSHDTQKIKRENAKRPVSNVGREYFRPARNVILILSTRISLISHLSFSAESRSQVEEPQILAASDSRVDDNFDDGDEPFLLDAVTKVEKDLGSSRPFFMDREDEEEEMRRCEEPEEPAVPSKKKRKALGKY</sequence>
<feature type="compositionally biased region" description="Basic residues" evidence="1">
    <location>
        <begin position="251"/>
        <end position="261"/>
    </location>
</feature>
<evidence type="ECO:0000313" key="2">
    <source>
        <dbReference type="EMBL" id="KAK3926347.1"/>
    </source>
</evidence>
<evidence type="ECO:0000313" key="3">
    <source>
        <dbReference type="Proteomes" id="UP001219518"/>
    </source>
</evidence>
<dbReference type="EMBL" id="JAHWGI010001250">
    <property type="protein sequence ID" value="KAK3926347.1"/>
    <property type="molecule type" value="Genomic_DNA"/>
</dbReference>
<protein>
    <submittedName>
        <fullName evidence="2">Queuine tRNA-ribosyltransferase</fullName>
    </submittedName>
</protein>
<organism evidence="2 3">
    <name type="scientific">Frankliniella fusca</name>
    <dbReference type="NCBI Taxonomy" id="407009"/>
    <lineage>
        <taxon>Eukaryota</taxon>
        <taxon>Metazoa</taxon>
        <taxon>Ecdysozoa</taxon>
        <taxon>Arthropoda</taxon>
        <taxon>Hexapoda</taxon>
        <taxon>Insecta</taxon>
        <taxon>Pterygota</taxon>
        <taxon>Neoptera</taxon>
        <taxon>Paraneoptera</taxon>
        <taxon>Thysanoptera</taxon>
        <taxon>Terebrantia</taxon>
        <taxon>Thripoidea</taxon>
        <taxon>Thripidae</taxon>
        <taxon>Frankliniella</taxon>
    </lineage>
</organism>
<reference evidence="2" key="1">
    <citation type="submission" date="2021-07" db="EMBL/GenBank/DDBJ databases">
        <authorList>
            <person name="Catto M.A."/>
            <person name="Jacobson A."/>
            <person name="Kennedy G."/>
            <person name="Labadie P."/>
            <person name="Hunt B.G."/>
            <person name="Srinivasan R."/>
        </authorList>
    </citation>
    <scope>NUCLEOTIDE SEQUENCE</scope>
    <source>
        <strain evidence="2">PL_HMW_Pooled</strain>
        <tissue evidence="2">Head</tissue>
    </source>
</reference>
<feature type="non-terminal residue" evidence="2">
    <location>
        <position position="1"/>
    </location>
</feature>